<protein>
    <submittedName>
        <fullName evidence="1">Uncharacterized protein</fullName>
    </submittedName>
</protein>
<proteinExistence type="predicted"/>
<dbReference type="Proteomes" id="UP000198751">
    <property type="component" value="Chromosome I"/>
</dbReference>
<organism evidence="1 2">
    <name type="scientific">Pseudarthrobacter equi</name>
    <dbReference type="NCBI Taxonomy" id="728066"/>
    <lineage>
        <taxon>Bacteria</taxon>
        <taxon>Bacillati</taxon>
        <taxon>Actinomycetota</taxon>
        <taxon>Actinomycetes</taxon>
        <taxon>Micrococcales</taxon>
        <taxon>Micrococcaceae</taxon>
        <taxon>Pseudarthrobacter</taxon>
    </lineage>
</organism>
<name>A0A1H1YT56_9MICC</name>
<evidence type="ECO:0000313" key="1">
    <source>
        <dbReference type="EMBL" id="SDT24256.1"/>
    </source>
</evidence>
<reference evidence="2" key="1">
    <citation type="submission" date="2016-10" db="EMBL/GenBank/DDBJ databases">
        <authorList>
            <person name="Varghese N."/>
            <person name="Submissions S."/>
        </authorList>
    </citation>
    <scope>NUCLEOTIDE SEQUENCE [LARGE SCALE GENOMIC DNA]</scope>
    <source>
        <strain evidence="2">IMMIB L-1606</strain>
    </source>
</reference>
<dbReference type="RefSeq" id="WP_091719855.1">
    <property type="nucleotide sequence ID" value="NZ_LT629779.1"/>
</dbReference>
<dbReference type="EMBL" id="LT629779">
    <property type="protein sequence ID" value="SDT24256.1"/>
    <property type="molecule type" value="Genomic_DNA"/>
</dbReference>
<accession>A0A1H1YT56</accession>
<evidence type="ECO:0000313" key="2">
    <source>
        <dbReference type="Proteomes" id="UP000198751"/>
    </source>
</evidence>
<gene>
    <name evidence="1" type="ORF">SAMN04489743_2135</name>
</gene>
<dbReference type="OrthoDB" id="5149246at2"/>
<sequence>MISVNDRNIAGYEGWRNSTPASGDMAGLPEETVTVNTRAGQVVDVFNRAKNSTLISDVDYTPVANATWPANSVIIIDTAFGQIIEDFLVYEQGSPLD</sequence>
<keyword evidence="2" id="KW-1185">Reference proteome</keyword>
<dbReference type="AlphaFoldDB" id="A0A1H1YT56"/>